<keyword evidence="2" id="KW-1185">Reference proteome</keyword>
<reference evidence="1 2" key="1">
    <citation type="submission" date="2019-05" db="EMBL/GenBank/DDBJ databases">
        <title>Emergence of the Ug99 lineage of the wheat stem rust pathogen through somatic hybridization.</title>
        <authorList>
            <person name="Li F."/>
            <person name="Upadhyaya N.M."/>
            <person name="Sperschneider J."/>
            <person name="Matny O."/>
            <person name="Nguyen-Phuc H."/>
            <person name="Mago R."/>
            <person name="Raley C."/>
            <person name="Miller M.E."/>
            <person name="Silverstein K.A.T."/>
            <person name="Henningsen E."/>
            <person name="Hirsch C.D."/>
            <person name="Visser B."/>
            <person name="Pretorius Z.A."/>
            <person name="Steffenson B.J."/>
            <person name="Schwessinger B."/>
            <person name="Dodds P.N."/>
            <person name="Figueroa M."/>
        </authorList>
    </citation>
    <scope>NUCLEOTIDE SEQUENCE [LARGE SCALE GENOMIC DNA]</scope>
    <source>
        <strain evidence="1">21-0</strain>
    </source>
</reference>
<sequence>MSHPLDRPYDMSAAADLCHYSIPDRRAHLGSEQLMEEVQRGVGKRCGDLAP</sequence>
<dbReference type="EMBL" id="VSWC01000003">
    <property type="protein sequence ID" value="KAA1116426.1"/>
    <property type="molecule type" value="Genomic_DNA"/>
</dbReference>
<dbReference type="AlphaFoldDB" id="A0A5B0QT82"/>
<gene>
    <name evidence="1" type="ORF">PGT21_013519</name>
</gene>
<dbReference type="Proteomes" id="UP000324748">
    <property type="component" value="Unassembled WGS sequence"/>
</dbReference>
<evidence type="ECO:0000313" key="1">
    <source>
        <dbReference type="EMBL" id="KAA1116426.1"/>
    </source>
</evidence>
<accession>A0A5B0QT82</accession>
<name>A0A5B0QT82_PUCGR</name>
<evidence type="ECO:0000313" key="2">
    <source>
        <dbReference type="Proteomes" id="UP000324748"/>
    </source>
</evidence>
<protein>
    <submittedName>
        <fullName evidence="1">Uncharacterized protein</fullName>
    </submittedName>
</protein>
<organism evidence="1 2">
    <name type="scientific">Puccinia graminis f. sp. tritici</name>
    <dbReference type="NCBI Taxonomy" id="56615"/>
    <lineage>
        <taxon>Eukaryota</taxon>
        <taxon>Fungi</taxon>
        <taxon>Dikarya</taxon>
        <taxon>Basidiomycota</taxon>
        <taxon>Pucciniomycotina</taxon>
        <taxon>Pucciniomycetes</taxon>
        <taxon>Pucciniales</taxon>
        <taxon>Pucciniaceae</taxon>
        <taxon>Puccinia</taxon>
    </lineage>
</organism>
<comment type="caution">
    <text evidence="1">The sequence shown here is derived from an EMBL/GenBank/DDBJ whole genome shotgun (WGS) entry which is preliminary data.</text>
</comment>
<proteinExistence type="predicted"/>